<comment type="caution">
    <text evidence="9">The sequence shown here is derived from an EMBL/GenBank/DDBJ whole genome shotgun (WGS) entry which is preliminary data.</text>
</comment>
<keyword evidence="5" id="KW-0255">Endonuclease</keyword>
<dbReference type="FunFam" id="3.10.10.10:FF:000007">
    <property type="entry name" value="Retrovirus-related Pol polyprotein from transposon 17.6-like Protein"/>
    <property type="match status" value="1"/>
</dbReference>
<proteinExistence type="predicted"/>
<dbReference type="CDD" id="cd01647">
    <property type="entry name" value="RT_LTR"/>
    <property type="match status" value="1"/>
</dbReference>
<evidence type="ECO:0000256" key="4">
    <source>
        <dbReference type="ARBA" id="ARBA00022722"/>
    </source>
</evidence>
<evidence type="ECO:0000313" key="9">
    <source>
        <dbReference type="EMBL" id="PKI69638.1"/>
    </source>
</evidence>
<keyword evidence="7" id="KW-0695">RNA-directed DNA polymerase</keyword>
<dbReference type="PROSITE" id="PS50878">
    <property type="entry name" value="RT_POL"/>
    <property type="match status" value="1"/>
</dbReference>
<evidence type="ECO:0000256" key="6">
    <source>
        <dbReference type="ARBA" id="ARBA00022801"/>
    </source>
</evidence>
<evidence type="ECO:0000256" key="2">
    <source>
        <dbReference type="ARBA" id="ARBA00022679"/>
    </source>
</evidence>
<organism evidence="9 10">
    <name type="scientific">Punica granatum</name>
    <name type="common">Pomegranate</name>
    <dbReference type="NCBI Taxonomy" id="22663"/>
    <lineage>
        <taxon>Eukaryota</taxon>
        <taxon>Viridiplantae</taxon>
        <taxon>Streptophyta</taxon>
        <taxon>Embryophyta</taxon>
        <taxon>Tracheophyta</taxon>
        <taxon>Spermatophyta</taxon>
        <taxon>Magnoliopsida</taxon>
        <taxon>eudicotyledons</taxon>
        <taxon>Gunneridae</taxon>
        <taxon>Pentapetalae</taxon>
        <taxon>rosids</taxon>
        <taxon>malvids</taxon>
        <taxon>Myrtales</taxon>
        <taxon>Lythraceae</taxon>
        <taxon>Punica</taxon>
    </lineage>
</organism>
<feature type="domain" description="Reverse transcriptase" evidence="8">
    <location>
        <begin position="1"/>
        <end position="156"/>
    </location>
</feature>
<dbReference type="Pfam" id="PF00078">
    <property type="entry name" value="RVT_1"/>
    <property type="match status" value="1"/>
</dbReference>
<dbReference type="STRING" id="22663.A0A2I0KMD7"/>
<dbReference type="Proteomes" id="UP000233551">
    <property type="component" value="Unassembled WGS sequence"/>
</dbReference>
<dbReference type="Gene3D" id="3.10.10.10">
    <property type="entry name" value="HIV Type 1 Reverse Transcriptase, subunit A, domain 1"/>
    <property type="match status" value="1"/>
</dbReference>
<dbReference type="Gene3D" id="3.30.70.270">
    <property type="match status" value="1"/>
</dbReference>
<keyword evidence="6" id="KW-0378">Hydrolase</keyword>
<evidence type="ECO:0000256" key="1">
    <source>
        <dbReference type="ARBA" id="ARBA00022670"/>
    </source>
</evidence>
<keyword evidence="10" id="KW-1185">Reference proteome</keyword>
<protein>
    <recommendedName>
        <fullName evidence="8">Reverse transcriptase domain-containing protein</fullName>
    </recommendedName>
</protein>
<dbReference type="InterPro" id="IPR000477">
    <property type="entry name" value="RT_dom"/>
</dbReference>
<evidence type="ECO:0000256" key="3">
    <source>
        <dbReference type="ARBA" id="ARBA00022695"/>
    </source>
</evidence>
<dbReference type="InterPro" id="IPR043502">
    <property type="entry name" value="DNA/RNA_pol_sf"/>
</dbReference>
<dbReference type="GO" id="GO:0004519">
    <property type="term" value="F:endonuclease activity"/>
    <property type="evidence" value="ECO:0007669"/>
    <property type="project" value="UniProtKB-KW"/>
</dbReference>
<accession>A0A2I0KMD7</accession>
<name>A0A2I0KMD7_PUNGR</name>
<evidence type="ECO:0000256" key="5">
    <source>
        <dbReference type="ARBA" id="ARBA00022759"/>
    </source>
</evidence>
<dbReference type="PANTHER" id="PTHR24559">
    <property type="entry name" value="TRANSPOSON TY3-I GAG-POL POLYPROTEIN"/>
    <property type="match status" value="1"/>
</dbReference>
<dbReference type="InterPro" id="IPR043128">
    <property type="entry name" value="Rev_trsase/Diguanyl_cyclase"/>
</dbReference>
<keyword evidence="3" id="KW-0548">Nucleotidyltransferase</keyword>
<keyword evidence="4" id="KW-0540">Nuclease</keyword>
<keyword evidence="1" id="KW-0645">Protease</keyword>
<dbReference type="GO" id="GO:0008233">
    <property type="term" value="F:peptidase activity"/>
    <property type="evidence" value="ECO:0007669"/>
    <property type="project" value="UniProtKB-KW"/>
</dbReference>
<evidence type="ECO:0000259" key="8">
    <source>
        <dbReference type="PROSITE" id="PS50878"/>
    </source>
</evidence>
<evidence type="ECO:0000313" key="10">
    <source>
        <dbReference type="Proteomes" id="UP000233551"/>
    </source>
</evidence>
<sequence length="156" mass="18480">MDVGIIQPSHNAFFSPVVLVKKKDNSWRMYVDYRSHNSMTIKDRFPIPLVEELLDELHGSSIFSKIDLRSGYYQIKMYGAYVHKTAFKTHEGHYEFLVMPFGLTNAPSTFQGLMNEVFKPYLKKFVLVFFDDILVFNKDWQMHMEHLRRDSSKLEF</sequence>
<dbReference type="GO" id="GO:0003964">
    <property type="term" value="F:RNA-directed DNA polymerase activity"/>
    <property type="evidence" value="ECO:0007669"/>
    <property type="project" value="UniProtKB-KW"/>
</dbReference>
<dbReference type="GO" id="GO:0006508">
    <property type="term" value="P:proteolysis"/>
    <property type="evidence" value="ECO:0007669"/>
    <property type="project" value="UniProtKB-KW"/>
</dbReference>
<dbReference type="AlphaFoldDB" id="A0A2I0KMD7"/>
<reference evidence="9 10" key="1">
    <citation type="submission" date="2017-11" db="EMBL/GenBank/DDBJ databases">
        <title>De-novo sequencing of pomegranate (Punica granatum L.) genome.</title>
        <authorList>
            <person name="Akparov Z."/>
            <person name="Amiraslanov A."/>
            <person name="Hajiyeva S."/>
            <person name="Abbasov M."/>
            <person name="Kaur K."/>
            <person name="Hamwieh A."/>
            <person name="Solovyev V."/>
            <person name="Salamov A."/>
            <person name="Braich B."/>
            <person name="Kosarev P."/>
            <person name="Mahmoud A."/>
            <person name="Hajiyev E."/>
            <person name="Babayeva S."/>
            <person name="Izzatullayeva V."/>
            <person name="Mammadov A."/>
            <person name="Mammadov A."/>
            <person name="Sharifova S."/>
            <person name="Ojaghi J."/>
            <person name="Eynullazada K."/>
            <person name="Bayramov B."/>
            <person name="Abdulazimova A."/>
            <person name="Shahmuradov I."/>
        </authorList>
    </citation>
    <scope>NUCLEOTIDE SEQUENCE [LARGE SCALE GENOMIC DNA]</scope>
    <source>
        <strain evidence="10">cv. AG2017</strain>
        <tissue evidence="9">Leaf</tissue>
    </source>
</reference>
<dbReference type="InterPro" id="IPR053134">
    <property type="entry name" value="RNA-dir_DNA_polymerase"/>
</dbReference>
<evidence type="ECO:0000256" key="7">
    <source>
        <dbReference type="ARBA" id="ARBA00022918"/>
    </source>
</evidence>
<gene>
    <name evidence="9" type="ORF">CRG98_009993</name>
</gene>
<dbReference type="EMBL" id="PGOL01000487">
    <property type="protein sequence ID" value="PKI69638.1"/>
    <property type="molecule type" value="Genomic_DNA"/>
</dbReference>
<dbReference type="PANTHER" id="PTHR24559:SF450">
    <property type="entry name" value="RNA-DIRECTED DNA POLYMERASE HOMOLOG"/>
    <property type="match status" value="1"/>
</dbReference>
<keyword evidence="2" id="KW-0808">Transferase</keyword>
<dbReference type="SUPFAM" id="SSF56672">
    <property type="entry name" value="DNA/RNA polymerases"/>
    <property type="match status" value="1"/>
</dbReference>